<dbReference type="AlphaFoldDB" id="A0AAV7UBA8"/>
<name>A0AAV7UBA8_PLEWA</name>
<keyword evidence="3" id="KW-1185">Reference proteome</keyword>
<proteinExistence type="predicted"/>
<comment type="caution">
    <text evidence="2">The sequence shown here is derived from an EMBL/GenBank/DDBJ whole genome shotgun (WGS) entry which is preliminary data.</text>
</comment>
<gene>
    <name evidence="2" type="ORF">NDU88_003050</name>
</gene>
<sequence>MPTSGALGKEKNASPRHPASVGWPRWRSRRARLSELCRPGPEAAQWRAPPLHRRLARVKEDKGSAGCPENRRGEPQDQACRGRRRQGRVQLEVAARRVLDRADCVGRLAGLQPGDGPDLWAPEVVVSGARDTQGRRKGAHGRSEAWACGPEQVETACGTACRGPEELVVRWGLLGHPAMW</sequence>
<reference evidence="2" key="1">
    <citation type="journal article" date="2022" name="bioRxiv">
        <title>Sequencing and chromosome-scale assembly of the giantPleurodeles waltlgenome.</title>
        <authorList>
            <person name="Brown T."/>
            <person name="Elewa A."/>
            <person name="Iarovenko S."/>
            <person name="Subramanian E."/>
            <person name="Araus A.J."/>
            <person name="Petzold A."/>
            <person name="Susuki M."/>
            <person name="Suzuki K.-i.T."/>
            <person name="Hayashi T."/>
            <person name="Toyoda A."/>
            <person name="Oliveira C."/>
            <person name="Osipova E."/>
            <person name="Leigh N.D."/>
            <person name="Simon A."/>
            <person name="Yun M.H."/>
        </authorList>
    </citation>
    <scope>NUCLEOTIDE SEQUENCE</scope>
    <source>
        <strain evidence="2">20211129_DDA</strain>
        <tissue evidence="2">Liver</tissue>
    </source>
</reference>
<accession>A0AAV7UBA8</accession>
<organism evidence="2 3">
    <name type="scientific">Pleurodeles waltl</name>
    <name type="common">Iberian ribbed newt</name>
    <dbReference type="NCBI Taxonomy" id="8319"/>
    <lineage>
        <taxon>Eukaryota</taxon>
        <taxon>Metazoa</taxon>
        <taxon>Chordata</taxon>
        <taxon>Craniata</taxon>
        <taxon>Vertebrata</taxon>
        <taxon>Euteleostomi</taxon>
        <taxon>Amphibia</taxon>
        <taxon>Batrachia</taxon>
        <taxon>Caudata</taxon>
        <taxon>Salamandroidea</taxon>
        <taxon>Salamandridae</taxon>
        <taxon>Pleurodelinae</taxon>
        <taxon>Pleurodeles</taxon>
    </lineage>
</organism>
<evidence type="ECO:0000256" key="1">
    <source>
        <dbReference type="SAM" id="MobiDB-lite"/>
    </source>
</evidence>
<feature type="region of interest" description="Disordered" evidence="1">
    <location>
        <begin position="42"/>
        <end position="86"/>
    </location>
</feature>
<dbReference type="Proteomes" id="UP001066276">
    <property type="component" value="Chromosome 3_1"/>
</dbReference>
<evidence type="ECO:0000313" key="2">
    <source>
        <dbReference type="EMBL" id="KAJ1186267.1"/>
    </source>
</evidence>
<feature type="region of interest" description="Disordered" evidence="1">
    <location>
        <begin position="1"/>
        <end position="23"/>
    </location>
</feature>
<dbReference type="EMBL" id="JANPWB010000005">
    <property type="protein sequence ID" value="KAJ1186267.1"/>
    <property type="molecule type" value="Genomic_DNA"/>
</dbReference>
<protein>
    <submittedName>
        <fullName evidence="2">Uncharacterized protein</fullName>
    </submittedName>
</protein>
<evidence type="ECO:0000313" key="3">
    <source>
        <dbReference type="Proteomes" id="UP001066276"/>
    </source>
</evidence>
<feature type="compositionally biased region" description="Basic and acidic residues" evidence="1">
    <location>
        <begin position="57"/>
        <end position="75"/>
    </location>
</feature>